<protein>
    <submittedName>
        <fullName evidence="9">Transporter substrate-binding domain-containing protein</fullName>
    </submittedName>
</protein>
<gene>
    <name evidence="9" type="ORF">FE782_17095</name>
</gene>
<dbReference type="Pfam" id="PF00497">
    <property type="entry name" value="SBP_bac_3"/>
    <property type="match status" value="1"/>
</dbReference>
<dbReference type="CDD" id="cd13620">
    <property type="entry name" value="PBP2_GltS"/>
    <property type="match status" value="1"/>
</dbReference>
<dbReference type="EMBL" id="VCIW01000011">
    <property type="protein sequence ID" value="TLS51103.1"/>
    <property type="molecule type" value="Genomic_DNA"/>
</dbReference>
<dbReference type="InterPro" id="IPR001638">
    <property type="entry name" value="Solute-binding_3/MltF_N"/>
</dbReference>
<dbReference type="GO" id="GO:0030313">
    <property type="term" value="C:cell envelope"/>
    <property type="evidence" value="ECO:0007669"/>
    <property type="project" value="UniProtKB-SubCell"/>
</dbReference>
<feature type="domain" description="Ionotropic glutamate receptor C-terminal" evidence="8">
    <location>
        <begin position="72"/>
        <end position="292"/>
    </location>
</feature>
<sequence length="302" mass="31759">MKLTQRKNNTSWFILAMVLMLAVFVSACGGGNATGDGSQGAGGVEEPPVETPAEQPSGETANALEAIKASGQLRVGTSADYPPYEFHAIVDGKDQIIGFDIEIIKEVAKDLGVELSLTDMGFDGLLTALQSGNLDMVISGMTPTPERAEAVDFSDVYYVAIQKVIVRAEDKATYTSVESLAGKKVGAQLGAIQEGIVTDQMPQSELRALSKLPDLVLDLKSGNVEALVVEEPVANAYIAANPELVLADIQLEQDEAGSAIAMPKGSAALVEAVNATLKRLADEGKIDQFVTDATNAMENTAE</sequence>
<feature type="chain" id="PRO_5038968469" evidence="6">
    <location>
        <begin position="28"/>
        <end position="302"/>
    </location>
</feature>
<dbReference type="PROSITE" id="PS01039">
    <property type="entry name" value="SBP_BACTERIAL_3"/>
    <property type="match status" value="1"/>
</dbReference>
<dbReference type="SMART" id="SM00062">
    <property type="entry name" value="PBPb"/>
    <property type="match status" value="1"/>
</dbReference>
<dbReference type="AlphaFoldDB" id="A0A5R9GEK7"/>
<evidence type="ECO:0000259" key="7">
    <source>
        <dbReference type="SMART" id="SM00062"/>
    </source>
</evidence>
<accession>A0A5R9GEK7</accession>
<evidence type="ECO:0000256" key="3">
    <source>
        <dbReference type="ARBA" id="ARBA00022729"/>
    </source>
</evidence>
<comment type="caution">
    <text evidence="9">The sequence shown here is derived from an EMBL/GenBank/DDBJ whole genome shotgun (WGS) entry which is preliminary data.</text>
</comment>
<evidence type="ECO:0000256" key="6">
    <source>
        <dbReference type="SAM" id="SignalP"/>
    </source>
</evidence>
<feature type="signal peptide" evidence="6">
    <location>
        <begin position="1"/>
        <end position="27"/>
    </location>
</feature>
<evidence type="ECO:0000256" key="5">
    <source>
        <dbReference type="SAM" id="MobiDB-lite"/>
    </source>
</evidence>
<feature type="region of interest" description="Disordered" evidence="5">
    <location>
        <begin position="35"/>
        <end position="58"/>
    </location>
</feature>
<comment type="similarity">
    <text evidence="2 4">Belongs to the bacterial solute-binding protein 3 family.</text>
</comment>
<evidence type="ECO:0000256" key="2">
    <source>
        <dbReference type="ARBA" id="ARBA00010333"/>
    </source>
</evidence>
<organism evidence="9 10">
    <name type="scientific">Paenibacillus antri</name>
    <dbReference type="NCBI Taxonomy" id="2582848"/>
    <lineage>
        <taxon>Bacteria</taxon>
        <taxon>Bacillati</taxon>
        <taxon>Bacillota</taxon>
        <taxon>Bacilli</taxon>
        <taxon>Bacillales</taxon>
        <taxon>Paenibacillaceae</taxon>
        <taxon>Paenibacillus</taxon>
    </lineage>
</organism>
<dbReference type="PANTHER" id="PTHR35936">
    <property type="entry name" value="MEMBRANE-BOUND LYTIC MUREIN TRANSGLYCOSYLASE F"/>
    <property type="match status" value="1"/>
</dbReference>
<evidence type="ECO:0000256" key="1">
    <source>
        <dbReference type="ARBA" id="ARBA00004196"/>
    </source>
</evidence>
<dbReference type="PANTHER" id="PTHR35936:SF17">
    <property type="entry name" value="ARGININE-BINDING EXTRACELLULAR PROTEIN ARTP"/>
    <property type="match status" value="1"/>
</dbReference>
<keyword evidence="10" id="KW-1185">Reference proteome</keyword>
<evidence type="ECO:0000256" key="4">
    <source>
        <dbReference type="RuleBase" id="RU003744"/>
    </source>
</evidence>
<dbReference type="InterPro" id="IPR018313">
    <property type="entry name" value="SBP_3_CS"/>
</dbReference>
<dbReference type="GO" id="GO:0016020">
    <property type="term" value="C:membrane"/>
    <property type="evidence" value="ECO:0007669"/>
    <property type="project" value="InterPro"/>
</dbReference>
<dbReference type="GO" id="GO:0015276">
    <property type="term" value="F:ligand-gated monoatomic ion channel activity"/>
    <property type="evidence" value="ECO:0007669"/>
    <property type="project" value="InterPro"/>
</dbReference>
<dbReference type="SUPFAM" id="SSF53850">
    <property type="entry name" value="Periplasmic binding protein-like II"/>
    <property type="match status" value="1"/>
</dbReference>
<reference evidence="9 10" key="1">
    <citation type="submission" date="2019-05" db="EMBL/GenBank/DDBJ databases">
        <authorList>
            <person name="Narsing Rao M.P."/>
            <person name="Li W.J."/>
        </authorList>
    </citation>
    <scope>NUCLEOTIDE SEQUENCE [LARGE SCALE GENOMIC DNA]</scope>
    <source>
        <strain evidence="9 10">SYSU_K30003</strain>
    </source>
</reference>
<evidence type="ECO:0000313" key="9">
    <source>
        <dbReference type="EMBL" id="TLS51103.1"/>
    </source>
</evidence>
<evidence type="ECO:0000259" key="8">
    <source>
        <dbReference type="SMART" id="SM00079"/>
    </source>
</evidence>
<evidence type="ECO:0000313" key="10">
    <source>
        <dbReference type="Proteomes" id="UP000309676"/>
    </source>
</evidence>
<dbReference type="InterPro" id="IPR001320">
    <property type="entry name" value="Iontro_rcpt_C"/>
</dbReference>
<dbReference type="Proteomes" id="UP000309676">
    <property type="component" value="Unassembled WGS sequence"/>
</dbReference>
<keyword evidence="3 6" id="KW-0732">Signal</keyword>
<dbReference type="PROSITE" id="PS51257">
    <property type="entry name" value="PROKAR_LIPOPROTEIN"/>
    <property type="match status" value="1"/>
</dbReference>
<feature type="domain" description="Solute-binding protein family 3/N-terminal" evidence="7">
    <location>
        <begin position="72"/>
        <end position="293"/>
    </location>
</feature>
<comment type="subcellular location">
    <subcellularLocation>
        <location evidence="1">Cell envelope</location>
    </subcellularLocation>
</comment>
<name>A0A5R9GEK7_9BACL</name>
<dbReference type="RefSeq" id="WP_138195455.1">
    <property type="nucleotide sequence ID" value="NZ_VCIW01000011.1"/>
</dbReference>
<proteinExistence type="inferred from homology"/>
<dbReference type="Gene3D" id="3.40.190.10">
    <property type="entry name" value="Periplasmic binding protein-like II"/>
    <property type="match status" value="2"/>
</dbReference>
<dbReference type="OrthoDB" id="9774451at2"/>
<dbReference type="SMART" id="SM00079">
    <property type="entry name" value="PBPe"/>
    <property type="match status" value="1"/>
</dbReference>